<sequence>MKPGEMDRLGAVALLSGIIRDPVGLNLLALCDGSDLHSVFVLCKTLRLWVEQEQNVVNLQNLPCVMSPSPAPTAEGMWLRRARLFLYLNNAIKLGTTLQGLRDGSVGTSQLGTAAKIRNTHDEDPFFKRDQEVSFALFATLRGRRRCRAVLTNYNYRMLPDEMTDLMHCLLSRCDRLDTVRRVYEQCREAQGRKAVPLLQRCILGLETSLLRAAAVNTSDSVVLWAVQKPREAITSKVLQQSTSQERGTERLVKRRLLLSINRALVGALKVGLGVENFRPSDQQIPSPNSSQKALIVLLDTVKDWRHELVEHHNRDPTHDSRTALTSLRQIFCRTDRNYQQFLLSMMEGSAEWTSRLLPFLFDTDIPKSPLTEMQWRLLDGAAHRHFVPFLRQVNVLKEGFVWGPEPGANSTEEMTVWNRHIAQVFLEALQEESNRLHGQFLTVEFLLRTFTRYSAAAVTDILQARLDPLPAALQYGGCTVLCVAILLDTPDSVLRLLWEAGGGKLKKETILAGSSPFLCSKIFGTGEYCLDLCEDGSVEVSAEAREVAAAASLYTETTLNEAVVPPVDDQTPGLLWCPLLSVSHPQCAKRILSRFMEKRIDPHLRGPFRASSSSTPNPDPSRERALLDPSVVPDVDVPPLSPPDNNDLNEEENLNFWSRLWFWGFVERHIEHNERRVKRGRAQVEPATRWTDDPFGVSASSPVLPSQEACRRQWMTLMGSLQGLGFLNRVFLPRTLRDTIEINRGRDAGAQGSSAQVESFVVASSLMELSQEVERRLEVAEGGTGQGDRAMALVLTVVLDLVISERTQLEEGSVRHYGGGGGPGPDVIRRTLGSGGGPLPPLTEGDTMTSQVAASSGEVRVRGEAGGDSPGGSWLFESDSDGFEWDSASDHRGDMTGEGEGDEGDRD</sequence>
<gene>
    <name evidence="2" type="ORF">Cvel_9820</name>
</gene>
<protein>
    <submittedName>
        <fullName evidence="2">Uncharacterized protein</fullName>
    </submittedName>
</protein>
<evidence type="ECO:0000256" key="1">
    <source>
        <dbReference type="SAM" id="MobiDB-lite"/>
    </source>
</evidence>
<feature type="compositionally biased region" description="Acidic residues" evidence="1">
    <location>
        <begin position="898"/>
        <end position="908"/>
    </location>
</feature>
<dbReference type="VEuPathDB" id="CryptoDB:Cvel_9820"/>
<organism evidence="2">
    <name type="scientific">Chromera velia CCMP2878</name>
    <dbReference type="NCBI Taxonomy" id="1169474"/>
    <lineage>
        <taxon>Eukaryota</taxon>
        <taxon>Sar</taxon>
        <taxon>Alveolata</taxon>
        <taxon>Colpodellida</taxon>
        <taxon>Chromeraceae</taxon>
        <taxon>Chromera</taxon>
    </lineage>
</organism>
<feature type="region of interest" description="Disordered" evidence="1">
    <location>
        <begin position="605"/>
        <end position="649"/>
    </location>
</feature>
<reference evidence="2" key="1">
    <citation type="submission" date="2014-11" db="EMBL/GenBank/DDBJ databases">
        <authorList>
            <person name="Otto D Thomas"/>
            <person name="Naeem Raeece"/>
        </authorList>
    </citation>
    <scope>NUCLEOTIDE SEQUENCE</scope>
</reference>
<feature type="region of interest" description="Disordered" evidence="1">
    <location>
        <begin position="814"/>
        <end position="908"/>
    </location>
</feature>
<name>A0A0G4HZY5_9ALVE</name>
<accession>A0A0G4HZY5</accession>
<proteinExistence type="predicted"/>
<evidence type="ECO:0000313" key="2">
    <source>
        <dbReference type="EMBL" id="CEM50128.1"/>
    </source>
</evidence>
<feature type="compositionally biased region" description="Low complexity" evidence="1">
    <location>
        <begin position="628"/>
        <end position="647"/>
    </location>
</feature>
<dbReference type="PhylomeDB" id="A0A0G4HZY5"/>
<dbReference type="EMBL" id="CDMZ01004560">
    <property type="protein sequence ID" value="CEM50128.1"/>
    <property type="molecule type" value="Genomic_DNA"/>
</dbReference>
<dbReference type="AlphaFoldDB" id="A0A0G4HZY5"/>